<sequence>MKISNVKTLVAVGAAALMSGSVMAQNVDIGGAVPSVCAINGLGPVLFPALAMGSTSNQNFNVQCNDVDGATITMTTAEGHLQNADHEDQGVGYHATLTADGNSFTLQADNGINDQSASGSFPASPVLAAGTGGDLEIEVVQAPTWAGTYADTLQIAITAN</sequence>
<evidence type="ECO:0000313" key="3">
    <source>
        <dbReference type="Proteomes" id="UP001447008"/>
    </source>
</evidence>
<proteinExistence type="predicted"/>
<feature type="signal peptide" evidence="1">
    <location>
        <begin position="1"/>
        <end position="24"/>
    </location>
</feature>
<dbReference type="RefSeq" id="WP_342677999.1">
    <property type="nucleotide sequence ID" value="NZ_JBCGCU010000007.1"/>
</dbReference>
<gene>
    <name evidence="2" type="ORF">WCN91_08120</name>
</gene>
<evidence type="ECO:0008006" key="4">
    <source>
        <dbReference type="Google" id="ProtNLM"/>
    </source>
</evidence>
<evidence type="ECO:0000256" key="1">
    <source>
        <dbReference type="SAM" id="SignalP"/>
    </source>
</evidence>
<dbReference type="EMBL" id="JBCGCU010000007">
    <property type="protein sequence ID" value="MEM0515399.1"/>
    <property type="molecule type" value="Genomic_DNA"/>
</dbReference>
<accession>A0ABU9MVU4</accession>
<evidence type="ECO:0000313" key="2">
    <source>
        <dbReference type="EMBL" id="MEM0515399.1"/>
    </source>
</evidence>
<keyword evidence="1" id="KW-0732">Signal</keyword>
<name>A0ABU9MVU4_9GAMM</name>
<comment type="caution">
    <text evidence="2">The sequence shown here is derived from an EMBL/GenBank/DDBJ whole genome shotgun (WGS) entry which is preliminary data.</text>
</comment>
<dbReference type="Proteomes" id="UP001447008">
    <property type="component" value="Unassembled WGS sequence"/>
</dbReference>
<organism evidence="2 3">
    <name type="scientific">Pseudoalteromonas qingdaonensis</name>
    <dbReference type="NCBI Taxonomy" id="3131913"/>
    <lineage>
        <taxon>Bacteria</taxon>
        <taxon>Pseudomonadati</taxon>
        <taxon>Pseudomonadota</taxon>
        <taxon>Gammaproteobacteria</taxon>
        <taxon>Alteromonadales</taxon>
        <taxon>Pseudoalteromonadaceae</taxon>
        <taxon>Pseudoalteromonas</taxon>
    </lineage>
</organism>
<reference evidence="2 3" key="1">
    <citation type="submission" date="2024-03" db="EMBL/GenBank/DDBJ databases">
        <title>Pseudoalteromonas qingdaonensis sp. nov., isolated from the intestines of marine benthic organisms.</title>
        <authorList>
            <person name="Lin X."/>
            <person name="Fang S."/>
            <person name="Hu X."/>
        </authorList>
    </citation>
    <scope>NUCLEOTIDE SEQUENCE [LARGE SCALE GENOMIC DNA]</scope>
    <source>
        <strain evidence="2 3">YIC-827</strain>
    </source>
</reference>
<feature type="chain" id="PRO_5047496700" description="Spore coat protein U (SCPU) domain-containing protein" evidence="1">
    <location>
        <begin position="25"/>
        <end position="160"/>
    </location>
</feature>
<keyword evidence="3" id="KW-1185">Reference proteome</keyword>
<protein>
    <recommendedName>
        <fullName evidence="4">Spore coat protein U (SCPU) domain-containing protein</fullName>
    </recommendedName>
</protein>